<name>A0A553NYG6_TIGCA</name>
<dbReference type="Proteomes" id="UP000318571">
    <property type="component" value="Chromosome 9"/>
</dbReference>
<dbReference type="PROSITE" id="PS00282">
    <property type="entry name" value="KAZAL_1"/>
    <property type="match status" value="1"/>
</dbReference>
<evidence type="ECO:0000313" key="3">
    <source>
        <dbReference type="EMBL" id="TRY70476.1"/>
    </source>
</evidence>
<protein>
    <recommendedName>
        <fullName evidence="2">Kazal-like domain-containing protein</fullName>
    </recommendedName>
</protein>
<proteinExistence type="predicted"/>
<dbReference type="InterPro" id="IPR036058">
    <property type="entry name" value="Kazal_dom_sf"/>
</dbReference>
<keyword evidence="4" id="KW-1185">Reference proteome</keyword>
<feature type="chain" id="PRO_5022094977" description="Kazal-like domain-containing protein" evidence="1">
    <location>
        <begin position="24"/>
        <end position="130"/>
    </location>
</feature>
<dbReference type="InterPro" id="IPR002350">
    <property type="entry name" value="Kazal_dom"/>
</dbReference>
<accession>A0A553NYG6</accession>
<dbReference type="SUPFAM" id="SSF100895">
    <property type="entry name" value="Kazal-type serine protease inhibitors"/>
    <property type="match status" value="1"/>
</dbReference>
<reference evidence="3 4" key="1">
    <citation type="journal article" date="2018" name="Nat. Ecol. Evol.">
        <title>Genomic signatures of mitonuclear coevolution across populations of Tigriopus californicus.</title>
        <authorList>
            <person name="Barreto F.S."/>
            <person name="Watson E.T."/>
            <person name="Lima T.G."/>
            <person name="Willett C.S."/>
            <person name="Edmands S."/>
            <person name="Li W."/>
            <person name="Burton R.S."/>
        </authorList>
    </citation>
    <scope>NUCLEOTIDE SEQUENCE [LARGE SCALE GENOMIC DNA]</scope>
    <source>
        <strain evidence="3 4">San Diego</strain>
    </source>
</reference>
<dbReference type="AlphaFoldDB" id="A0A553NYG6"/>
<feature type="signal peptide" evidence="1">
    <location>
        <begin position="1"/>
        <end position="23"/>
    </location>
</feature>
<keyword evidence="1" id="KW-0732">Signal</keyword>
<organism evidence="3 4">
    <name type="scientific">Tigriopus californicus</name>
    <name type="common">Marine copepod</name>
    <dbReference type="NCBI Taxonomy" id="6832"/>
    <lineage>
        <taxon>Eukaryota</taxon>
        <taxon>Metazoa</taxon>
        <taxon>Ecdysozoa</taxon>
        <taxon>Arthropoda</taxon>
        <taxon>Crustacea</taxon>
        <taxon>Multicrustacea</taxon>
        <taxon>Hexanauplia</taxon>
        <taxon>Copepoda</taxon>
        <taxon>Harpacticoida</taxon>
        <taxon>Harpacticidae</taxon>
        <taxon>Tigriopus</taxon>
    </lineage>
</organism>
<dbReference type="EMBL" id="VCGU01000009">
    <property type="protein sequence ID" value="TRY70476.1"/>
    <property type="molecule type" value="Genomic_DNA"/>
</dbReference>
<feature type="domain" description="Kazal-like" evidence="2">
    <location>
        <begin position="21"/>
        <end position="64"/>
    </location>
</feature>
<comment type="caution">
    <text evidence="3">The sequence shown here is derived from an EMBL/GenBank/DDBJ whole genome shotgun (WGS) entry which is preliminary data.</text>
</comment>
<dbReference type="Gene3D" id="3.30.60.30">
    <property type="match status" value="1"/>
</dbReference>
<evidence type="ECO:0000259" key="2">
    <source>
        <dbReference type="PROSITE" id="PS51465"/>
    </source>
</evidence>
<evidence type="ECO:0000256" key="1">
    <source>
        <dbReference type="SAM" id="SignalP"/>
    </source>
</evidence>
<dbReference type="PROSITE" id="PS51465">
    <property type="entry name" value="KAZAL_2"/>
    <property type="match status" value="1"/>
</dbReference>
<evidence type="ECO:0000313" key="4">
    <source>
        <dbReference type="Proteomes" id="UP000318571"/>
    </source>
</evidence>
<dbReference type="CDD" id="cd00104">
    <property type="entry name" value="KAZAL_FS"/>
    <property type="match status" value="1"/>
</dbReference>
<gene>
    <name evidence="3" type="ORF">TCAL_16428</name>
</gene>
<sequence>MKTQTGITLAVVAFLVLLSYVHGQFQCACQYQIRQVCGRNGRTYDNACLANCAGTSVDCRGSCPCNQSGLVQIPGFYPPRRNNNNKLSAFNNGDNFNPCLCCPDYRDRNRIRNIPQTAYCALTYVRCEKC</sequence>